<protein>
    <submittedName>
        <fullName evidence="2">Uncharacterized protein DUF1345</fullName>
    </submittedName>
</protein>
<dbReference type="EMBL" id="RKHY01000001">
    <property type="protein sequence ID" value="ROS45126.1"/>
    <property type="molecule type" value="Genomic_DNA"/>
</dbReference>
<accession>A0A3N2H8A8</accession>
<sequence>MSSHDSGELPAWRRATAGAHRWPAAVTIAAVIGVQVLLPDRLVIQPGWLLPGLSALLLLTLVALGPGRAAGDHRHARKVALSLLLVVSAGNAGSAVLLVGHILDGSIGDQAGPLLAAGAGVYLTNVVVFSLWYWEFDRGGPAARAAGTQEYPDLLFPQMTSPGLAPRDWEPAYVDYLYLAFTNATAFSPTDVLPLKPWAKLTMLAQSVVSLVLVVLVVARAVNILH</sequence>
<feature type="transmembrane region" description="Helical" evidence="1">
    <location>
        <begin position="50"/>
        <end position="67"/>
    </location>
</feature>
<evidence type="ECO:0000313" key="2">
    <source>
        <dbReference type="EMBL" id="ROS45126.1"/>
    </source>
</evidence>
<keyword evidence="1" id="KW-1133">Transmembrane helix</keyword>
<keyword evidence="3" id="KW-1185">Reference proteome</keyword>
<organism evidence="2 3">
    <name type="scientific">Amycolatopsis thermoflava</name>
    <dbReference type="NCBI Taxonomy" id="84480"/>
    <lineage>
        <taxon>Bacteria</taxon>
        <taxon>Bacillati</taxon>
        <taxon>Actinomycetota</taxon>
        <taxon>Actinomycetes</taxon>
        <taxon>Pseudonocardiales</taxon>
        <taxon>Pseudonocardiaceae</taxon>
        <taxon>Amycolatopsis</taxon>
        <taxon>Amycolatopsis methanolica group</taxon>
    </lineage>
</organism>
<proteinExistence type="predicted"/>
<keyword evidence="1" id="KW-0812">Transmembrane</keyword>
<dbReference type="RefSeq" id="WP_027929922.1">
    <property type="nucleotide sequence ID" value="NZ_CBDRCF010000022.1"/>
</dbReference>
<evidence type="ECO:0000256" key="1">
    <source>
        <dbReference type="SAM" id="Phobius"/>
    </source>
</evidence>
<feature type="transmembrane region" description="Helical" evidence="1">
    <location>
        <begin position="203"/>
        <end position="222"/>
    </location>
</feature>
<comment type="caution">
    <text evidence="2">The sequence shown here is derived from an EMBL/GenBank/DDBJ whole genome shotgun (WGS) entry which is preliminary data.</text>
</comment>
<feature type="transmembrane region" description="Helical" evidence="1">
    <location>
        <begin position="21"/>
        <end position="38"/>
    </location>
</feature>
<reference evidence="2 3" key="1">
    <citation type="submission" date="2018-11" db="EMBL/GenBank/DDBJ databases">
        <title>Sequencing the genomes of 1000 actinobacteria strains.</title>
        <authorList>
            <person name="Klenk H.-P."/>
        </authorList>
    </citation>
    <scope>NUCLEOTIDE SEQUENCE [LARGE SCALE GENOMIC DNA]</scope>
    <source>
        <strain evidence="2 3">DSM 44348</strain>
    </source>
</reference>
<keyword evidence="1" id="KW-0472">Membrane</keyword>
<evidence type="ECO:0000313" key="3">
    <source>
        <dbReference type="Proteomes" id="UP000274843"/>
    </source>
</evidence>
<name>A0A3N2H8A8_9PSEU</name>
<feature type="transmembrane region" description="Helical" evidence="1">
    <location>
        <begin position="114"/>
        <end position="134"/>
    </location>
</feature>
<dbReference type="AlphaFoldDB" id="A0A3N2H8A8"/>
<dbReference type="Proteomes" id="UP000274843">
    <property type="component" value="Unassembled WGS sequence"/>
</dbReference>
<feature type="transmembrane region" description="Helical" evidence="1">
    <location>
        <begin position="79"/>
        <end position="102"/>
    </location>
</feature>
<dbReference type="GeneID" id="301848810"/>
<gene>
    <name evidence="2" type="ORF">EDD35_7584</name>
</gene>